<protein>
    <submittedName>
        <fullName evidence="1">Uncharacterized protein</fullName>
    </submittedName>
</protein>
<dbReference type="AlphaFoldDB" id="A0A4Y2N360"/>
<dbReference type="OrthoDB" id="10567906at2759"/>
<gene>
    <name evidence="1" type="ORF">AVEN_238248_1</name>
</gene>
<proteinExistence type="predicted"/>
<evidence type="ECO:0000313" key="1">
    <source>
        <dbReference type="EMBL" id="GBN33868.1"/>
    </source>
</evidence>
<dbReference type="Proteomes" id="UP000499080">
    <property type="component" value="Unassembled WGS sequence"/>
</dbReference>
<accession>A0A4Y2N360</accession>
<dbReference type="EMBL" id="BGPR01008441">
    <property type="protein sequence ID" value="GBN33868.1"/>
    <property type="molecule type" value="Genomic_DNA"/>
</dbReference>
<comment type="caution">
    <text evidence="1">The sequence shown here is derived from an EMBL/GenBank/DDBJ whole genome shotgun (WGS) entry which is preliminary data.</text>
</comment>
<evidence type="ECO:0000313" key="2">
    <source>
        <dbReference type="Proteomes" id="UP000499080"/>
    </source>
</evidence>
<reference evidence="1 2" key="1">
    <citation type="journal article" date="2019" name="Sci. Rep.">
        <title>Orb-weaving spider Araneus ventricosus genome elucidates the spidroin gene catalogue.</title>
        <authorList>
            <person name="Kono N."/>
            <person name="Nakamura H."/>
            <person name="Ohtoshi R."/>
            <person name="Moran D.A.P."/>
            <person name="Shinohara A."/>
            <person name="Yoshida Y."/>
            <person name="Fujiwara M."/>
            <person name="Mori M."/>
            <person name="Tomita M."/>
            <person name="Arakawa K."/>
        </authorList>
    </citation>
    <scope>NUCLEOTIDE SEQUENCE [LARGE SCALE GENOMIC DNA]</scope>
</reference>
<name>A0A4Y2N360_ARAVE</name>
<keyword evidence="2" id="KW-1185">Reference proteome</keyword>
<sequence length="107" mass="12380">MDQKNLIPSISSNVSYVNEAFCVEDEGRTVNELFGAVPNKTDSRDSKSWTRGTKPLASSLLSQVHKKPRTSKQHIANPLRRFKTSRQRYNSLLQYFDTYFCAFRLNF</sequence>
<organism evidence="1 2">
    <name type="scientific">Araneus ventricosus</name>
    <name type="common">Orbweaver spider</name>
    <name type="synonym">Epeira ventricosa</name>
    <dbReference type="NCBI Taxonomy" id="182803"/>
    <lineage>
        <taxon>Eukaryota</taxon>
        <taxon>Metazoa</taxon>
        <taxon>Ecdysozoa</taxon>
        <taxon>Arthropoda</taxon>
        <taxon>Chelicerata</taxon>
        <taxon>Arachnida</taxon>
        <taxon>Araneae</taxon>
        <taxon>Araneomorphae</taxon>
        <taxon>Entelegynae</taxon>
        <taxon>Araneoidea</taxon>
        <taxon>Araneidae</taxon>
        <taxon>Araneus</taxon>
    </lineage>
</organism>